<evidence type="ECO:0000313" key="4">
    <source>
        <dbReference type="Proteomes" id="UP000034444"/>
    </source>
</evidence>
<keyword evidence="3" id="KW-0378">Hydrolase</keyword>
<dbReference type="InterPro" id="IPR027417">
    <property type="entry name" value="P-loop_NTPase"/>
</dbReference>
<dbReference type="InterPro" id="IPR006935">
    <property type="entry name" value="Helicase/UvrB_N"/>
</dbReference>
<feature type="domain" description="Helicase/UvrB N-terminal" evidence="1">
    <location>
        <begin position="82"/>
        <end position="257"/>
    </location>
</feature>
<dbReference type="REBASE" id="110719">
    <property type="entry name" value="Sli797ORF4095P"/>
</dbReference>
<dbReference type="GO" id="GO:0005524">
    <property type="term" value="F:ATP binding"/>
    <property type="evidence" value="ECO:0007669"/>
    <property type="project" value="InterPro"/>
</dbReference>
<dbReference type="GO" id="GO:0003677">
    <property type="term" value="F:DNA binding"/>
    <property type="evidence" value="ECO:0007669"/>
    <property type="project" value="InterPro"/>
</dbReference>
<dbReference type="Pfam" id="PF19778">
    <property type="entry name" value="RE_endonuc"/>
    <property type="match status" value="1"/>
</dbReference>
<dbReference type="GO" id="GO:0015668">
    <property type="term" value="F:type III site-specific deoxyribonuclease activity"/>
    <property type="evidence" value="ECO:0007669"/>
    <property type="project" value="InterPro"/>
</dbReference>
<dbReference type="NCBIfam" id="NF012027">
    <property type="entry name" value="PRK15483.1"/>
    <property type="match status" value="1"/>
</dbReference>
<dbReference type="Proteomes" id="UP000034444">
    <property type="component" value="Chromosome"/>
</dbReference>
<keyword evidence="4" id="KW-1185">Reference proteome</keyword>
<dbReference type="EMBL" id="CP011308">
    <property type="protein sequence ID" value="AKF24657.1"/>
    <property type="molecule type" value="Genomic_DNA"/>
</dbReference>
<name>A0A7U4M0P5_9BACT</name>
<dbReference type="SUPFAM" id="SSF52540">
    <property type="entry name" value="P-loop containing nucleoside triphosphate hydrolases"/>
    <property type="match status" value="2"/>
</dbReference>
<dbReference type="Pfam" id="PF04851">
    <property type="entry name" value="ResIII"/>
    <property type="match status" value="1"/>
</dbReference>
<dbReference type="RefSeq" id="WP_046550750.1">
    <property type="nucleotide sequence ID" value="NZ_CP011308.1"/>
</dbReference>
<dbReference type="OrthoDB" id="9804145at2"/>
<reference evidence="3 4" key="1">
    <citation type="submission" date="2015-04" db="EMBL/GenBank/DDBJ databases">
        <title>Complete genome sequence of Sulfurovum lithotrophicum ATCC BAA-797T.</title>
        <authorList>
            <person name="Ahn J."/>
            <person name="Park G."/>
            <person name="Jeon W."/>
            <person name="Jang Y."/>
            <person name="Jang M."/>
            <person name="Lee H."/>
            <person name="Lee H."/>
        </authorList>
    </citation>
    <scope>NUCLEOTIDE SEQUENCE [LARGE SCALE GENOMIC DNA]</scope>
    <source>
        <strain evidence="4">ATCC BAA-797 / 42BKT</strain>
    </source>
</reference>
<protein>
    <submittedName>
        <fullName evidence="3">Restriction endonuclease EcoPI subunit R</fullName>
    </submittedName>
</protein>
<keyword evidence="3" id="KW-0540">Nuclease</keyword>
<keyword evidence="3" id="KW-0255">Endonuclease</keyword>
<dbReference type="Gene3D" id="3.40.50.300">
    <property type="entry name" value="P-loop containing nucleotide triphosphate hydrolases"/>
    <property type="match status" value="2"/>
</dbReference>
<organism evidence="3 4">
    <name type="scientific">Sulfurovum lithotrophicum</name>
    <dbReference type="NCBI Taxonomy" id="206403"/>
    <lineage>
        <taxon>Bacteria</taxon>
        <taxon>Pseudomonadati</taxon>
        <taxon>Campylobacterota</taxon>
        <taxon>Epsilonproteobacteria</taxon>
        <taxon>Campylobacterales</taxon>
        <taxon>Sulfurovaceae</taxon>
        <taxon>Sulfurovum</taxon>
    </lineage>
</organism>
<proteinExistence type="predicted"/>
<reference evidence="4" key="2">
    <citation type="journal article" date="2017" name="Stand. Genomic Sci.">
        <title>Complete genome sequence of the sulfur-oxidizing chemolithoautotrophic Sulfurovum lithotrophicum 42BKTT.</title>
        <authorList>
            <person name="Jeon W."/>
            <person name="Priscilla L."/>
            <person name="Park G."/>
            <person name="Lee H."/>
            <person name="Lee N."/>
            <person name="Lee D."/>
            <person name="Kwon H."/>
            <person name="Ahn I."/>
            <person name="Lee C."/>
            <person name="Lee H."/>
            <person name="Ahn J."/>
        </authorList>
    </citation>
    <scope>NUCLEOTIDE SEQUENCE [LARGE SCALE GENOMIC DNA]</scope>
    <source>
        <strain evidence="4">ATCC BAA-797 / 42BKT</strain>
    </source>
</reference>
<evidence type="ECO:0000313" key="3">
    <source>
        <dbReference type="EMBL" id="AKF24657.1"/>
    </source>
</evidence>
<gene>
    <name evidence="3" type="ORF">YH65_04100</name>
</gene>
<evidence type="ECO:0000259" key="2">
    <source>
        <dbReference type="Pfam" id="PF19778"/>
    </source>
</evidence>
<dbReference type="AlphaFoldDB" id="A0A7U4M0P5"/>
<evidence type="ECO:0000259" key="1">
    <source>
        <dbReference type="Pfam" id="PF04851"/>
    </source>
</evidence>
<feature type="domain" description="Type III restriction enzyme C-terminal endonuclease" evidence="2">
    <location>
        <begin position="850"/>
        <end position="953"/>
    </location>
</feature>
<sequence>MAGFKFERNLPHQVEAVKSIMRVYDGAQAKPLAEKAMAAVANPVIDYDPGYLYCKNIQAVQEQNGISGKEYFDCKESSPGLHTLDIMMETGTGKTYTYTKAMFELSKQLGIKKFVVVVPTLSIKAGTVNFLKAKATNEHFRQEYGSVIKTYIVESQKKSKSKKAYMPQAVREFVEAHDDGNVHVLVINAGMINSDTMSKKFDVSLFDRYNTPFGAIASINPFTIIDEPHKFPKEGVTYGNIQKFGSQFIFRFGATFNDQYHNLIYRLSAVDAFNENLVKGVMTYVEEFDEGKDIYFKLVSSSAKEIAFELHEAGKKTVHTIAPKESMAVLHEEMRDLFVLNANTKKVVLSNGLELKKGDKINPYSYAQSLQDKMIQQAVANHFKIEKELLTRDVRIKPLTLFFIDDIEGYRDGNEIAGSLKDKFETLAKAHIEKLLKEVKDERYKAYLEASLKDVSLIHGGYFSKDNSEKDEKIEKEITEILHDKESLLSLDNPRRFIFSKWTLREGWDNPNVFQICKLRSSGSTTSKLQEVGRGLRLPVNEYMSRVKDENFDLHYFVDFSEKDFVKTLVTEINEKSGAYGSDKVPEKLTPELVEKITQKYSIDEATLFQTLGEAGIIDFGQKFIDDGFEKLKSEYADAFGGLTKGKVRGAKEEKEKVTLRVGKYGELKALWEQINQKVVLEYKIDTEEGFATLFKGYLEDNLREFEPQGVKTRIGSINFEDGAAYYKEVESVNNKILPISTMTYKAFLLELSRALNFNIQTLHQVFLNLKEKLDINTYLNIQTVRIIKNGFNRYLLSKSMDKFSIGYKTISNEVHPTKLTDKDGKPLESINASEVGVYFADDKKVADSYFFNELYFDSDLEKQNIVKNIEEVIVFTKIPKNSIKIPVAGGGTYSPDFAYVIKDKQGKRTFHLIVETKGKKEEDLGKTEEKKIAHAKALFAHMSEDVKIEFRKQLKGKEIVKIIEEVMAS</sequence>
<dbReference type="KEGG" id="slh:YH65_04100"/>
<accession>A0A7U4M0P5</accession>
<dbReference type="InterPro" id="IPR045572">
    <property type="entry name" value="RE_endonuc_C"/>
</dbReference>